<dbReference type="Pfam" id="PF00069">
    <property type="entry name" value="Pkinase"/>
    <property type="match status" value="1"/>
</dbReference>
<dbReference type="GO" id="GO:0005737">
    <property type="term" value="C:cytoplasm"/>
    <property type="evidence" value="ECO:0007669"/>
    <property type="project" value="TreeGrafter"/>
</dbReference>
<dbReference type="GO" id="GO:0004674">
    <property type="term" value="F:protein serine/threonine kinase activity"/>
    <property type="evidence" value="ECO:0007669"/>
    <property type="project" value="UniProtKB-KW"/>
</dbReference>
<dbReference type="SMART" id="SM00220">
    <property type="entry name" value="S_TKc"/>
    <property type="match status" value="1"/>
</dbReference>
<protein>
    <recommendedName>
        <fullName evidence="2">non-specific serine/threonine protein kinase</fullName>
        <ecNumber evidence="2">2.7.11.1</ecNumber>
    </recommendedName>
</protein>
<feature type="binding site" evidence="13">
    <location>
        <position position="63"/>
    </location>
    <ligand>
        <name>ATP</name>
        <dbReference type="ChEBI" id="CHEBI:30616"/>
    </ligand>
</feature>
<dbReference type="InterPro" id="IPR017441">
    <property type="entry name" value="Protein_kinase_ATP_BS"/>
</dbReference>
<dbReference type="FunFam" id="1.10.510.10:FF:000250">
    <property type="entry name" value="Death-associated protein kinase 3"/>
    <property type="match status" value="1"/>
</dbReference>
<accession>A0AAJ7U6P7</accession>
<proteinExistence type="inferred from homology"/>
<comment type="catalytic activity">
    <reaction evidence="11">
        <text>L-seryl-[protein] + ATP = O-phospho-L-seryl-[protein] + ADP + H(+)</text>
        <dbReference type="Rhea" id="RHEA:17989"/>
        <dbReference type="Rhea" id="RHEA-COMP:9863"/>
        <dbReference type="Rhea" id="RHEA-COMP:11604"/>
        <dbReference type="ChEBI" id="CHEBI:15378"/>
        <dbReference type="ChEBI" id="CHEBI:29999"/>
        <dbReference type="ChEBI" id="CHEBI:30616"/>
        <dbReference type="ChEBI" id="CHEBI:83421"/>
        <dbReference type="ChEBI" id="CHEBI:456216"/>
        <dbReference type="EC" id="2.7.11.1"/>
    </reaction>
</comment>
<dbReference type="GO" id="GO:0035556">
    <property type="term" value="P:intracellular signal transduction"/>
    <property type="evidence" value="ECO:0007669"/>
    <property type="project" value="TreeGrafter"/>
</dbReference>
<dbReference type="Proteomes" id="UP001318040">
    <property type="component" value="Chromosome 1"/>
</dbReference>
<evidence type="ECO:0000256" key="1">
    <source>
        <dbReference type="ARBA" id="ARBA00001946"/>
    </source>
</evidence>
<dbReference type="Gene3D" id="1.10.510.10">
    <property type="entry name" value="Transferase(Phosphotransferase) domain 1"/>
    <property type="match status" value="1"/>
</dbReference>
<comment type="similarity">
    <text evidence="12">Belongs to the protein kinase superfamily. CAMK Ser/Thr protein kinase family. DAP kinase subfamily.</text>
</comment>
<keyword evidence="5" id="KW-0808">Transferase</keyword>
<evidence type="ECO:0000256" key="3">
    <source>
        <dbReference type="ARBA" id="ARBA00022527"/>
    </source>
</evidence>
<evidence type="ECO:0000313" key="17">
    <source>
        <dbReference type="RefSeq" id="XP_032830775.1"/>
    </source>
</evidence>
<dbReference type="Gene3D" id="3.30.200.20">
    <property type="entry name" value="Phosphorylase Kinase, domain 1"/>
    <property type="match status" value="1"/>
</dbReference>
<keyword evidence="4" id="KW-0597">Phosphoprotein</keyword>
<evidence type="ECO:0000256" key="2">
    <source>
        <dbReference type="ARBA" id="ARBA00012513"/>
    </source>
</evidence>
<dbReference type="PROSITE" id="PS00108">
    <property type="entry name" value="PROTEIN_KINASE_ST"/>
    <property type="match status" value="1"/>
</dbReference>
<evidence type="ECO:0000256" key="8">
    <source>
        <dbReference type="ARBA" id="ARBA00022777"/>
    </source>
</evidence>
<dbReference type="FunFam" id="3.30.200.20:FF:000110">
    <property type="entry name" value="Death-associated kinase 3, isoform CRA_a"/>
    <property type="match status" value="1"/>
</dbReference>
<evidence type="ECO:0000256" key="6">
    <source>
        <dbReference type="ARBA" id="ARBA00022703"/>
    </source>
</evidence>
<evidence type="ECO:0000256" key="11">
    <source>
        <dbReference type="ARBA" id="ARBA00048679"/>
    </source>
</evidence>
<dbReference type="GO" id="GO:0005634">
    <property type="term" value="C:nucleus"/>
    <property type="evidence" value="ECO:0007669"/>
    <property type="project" value="TreeGrafter"/>
</dbReference>
<evidence type="ECO:0000256" key="7">
    <source>
        <dbReference type="ARBA" id="ARBA00022741"/>
    </source>
</evidence>
<evidence type="ECO:0000259" key="15">
    <source>
        <dbReference type="PROSITE" id="PS50011"/>
    </source>
</evidence>
<name>A0AAJ7U6P7_PETMA</name>
<evidence type="ECO:0000256" key="9">
    <source>
        <dbReference type="ARBA" id="ARBA00022840"/>
    </source>
</evidence>
<dbReference type="GO" id="GO:0005524">
    <property type="term" value="F:ATP binding"/>
    <property type="evidence" value="ECO:0007669"/>
    <property type="project" value="UniProtKB-UniRule"/>
</dbReference>
<keyword evidence="3 14" id="KW-0723">Serine/threonine-protein kinase</keyword>
<dbReference type="PANTHER" id="PTHR24342:SF14">
    <property type="entry name" value="DEATH-ASSOCIATED PROTEIN KINASE DAPK-1"/>
    <property type="match status" value="1"/>
</dbReference>
<dbReference type="EC" id="2.7.11.1" evidence="2"/>
<comment type="cofactor">
    <cofactor evidence="1">
        <name>Mg(2+)</name>
        <dbReference type="ChEBI" id="CHEBI:18420"/>
    </cofactor>
</comment>
<feature type="domain" description="Protein kinase" evidence="15">
    <location>
        <begin position="30"/>
        <end position="292"/>
    </location>
</feature>
<dbReference type="PROSITE" id="PS00107">
    <property type="entry name" value="PROTEIN_KINASE_ATP"/>
    <property type="match status" value="1"/>
</dbReference>
<gene>
    <name evidence="17 18" type="primary">DAPK2</name>
</gene>
<organism evidence="16 18">
    <name type="scientific">Petromyzon marinus</name>
    <name type="common">Sea lamprey</name>
    <dbReference type="NCBI Taxonomy" id="7757"/>
    <lineage>
        <taxon>Eukaryota</taxon>
        <taxon>Metazoa</taxon>
        <taxon>Chordata</taxon>
        <taxon>Craniata</taxon>
        <taxon>Vertebrata</taxon>
        <taxon>Cyclostomata</taxon>
        <taxon>Hyperoartia</taxon>
        <taxon>Petromyzontiformes</taxon>
        <taxon>Petromyzontidae</taxon>
        <taxon>Petromyzon</taxon>
    </lineage>
</organism>
<reference evidence="17 18" key="1">
    <citation type="submission" date="2025-04" db="UniProtKB">
        <authorList>
            <consortium name="RefSeq"/>
        </authorList>
    </citation>
    <scope>IDENTIFICATION</scope>
    <source>
        <tissue evidence="17 18">Sperm</tissue>
    </source>
</reference>
<keyword evidence="9 13" id="KW-0067">ATP-binding</keyword>
<dbReference type="RefSeq" id="XP_032830861.1">
    <property type="nucleotide sequence ID" value="XM_032974970.1"/>
</dbReference>
<evidence type="ECO:0000256" key="10">
    <source>
        <dbReference type="ARBA" id="ARBA00047899"/>
    </source>
</evidence>
<dbReference type="AlphaFoldDB" id="A0AAJ7U6P7"/>
<evidence type="ECO:0000256" key="13">
    <source>
        <dbReference type="PROSITE-ProRule" id="PRU10141"/>
    </source>
</evidence>
<dbReference type="InterPro" id="IPR011009">
    <property type="entry name" value="Kinase-like_dom_sf"/>
</dbReference>
<dbReference type="InterPro" id="IPR008271">
    <property type="entry name" value="Ser/Thr_kinase_AS"/>
</dbReference>
<evidence type="ECO:0000313" key="16">
    <source>
        <dbReference type="Proteomes" id="UP001318040"/>
    </source>
</evidence>
<dbReference type="GO" id="GO:0006915">
    <property type="term" value="P:apoptotic process"/>
    <property type="evidence" value="ECO:0007669"/>
    <property type="project" value="UniProtKB-KW"/>
</dbReference>
<comment type="catalytic activity">
    <reaction evidence="10">
        <text>L-threonyl-[protein] + ATP = O-phospho-L-threonyl-[protein] + ADP + H(+)</text>
        <dbReference type="Rhea" id="RHEA:46608"/>
        <dbReference type="Rhea" id="RHEA-COMP:11060"/>
        <dbReference type="Rhea" id="RHEA-COMP:11605"/>
        <dbReference type="ChEBI" id="CHEBI:15378"/>
        <dbReference type="ChEBI" id="CHEBI:30013"/>
        <dbReference type="ChEBI" id="CHEBI:30616"/>
        <dbReference type="ChEBI" id="CHEBI:61977"/>
        <dbReference type="ChEBI" id="CHEBI:456216"/>
        <dbReference type="EC" id="2.7.11.1"/>
    </reaction>
</comment>
<dbReference type="InterPro" id="IPR000719">
    <property type="entry name" value="Prot_kinase_dom"/>
</dbReference>
<evidence type="ECO:0000256" key="5">
    <source>
        <dbReference type="ARBA" id="ARBA00022679"/>
    </source>
</evidence>
<dbReference type="PROSITE" id="PS50011">
    <property type="entry name" value="PROTEIN_KINASE_DOM"/>
    <property type="match status" value="1"/>
</dbReference>
<dbReference type="PANTHER" id="PTHR24342">
    <property type="entry name" value="SERINE/THREONINE-PROTEIN KINASE 17"/>
    <property type="match status" value="1"/>
</dbReference>
<dbReference type="SUPFAM" id="SSF56112">
    <property type="entry name" value="Protein kinase-like (PK-like)"/>
    <property type="match status" value="1"/>
</dbReference>
<evidence type="ECO:0000256" key="12">
    <source>
        <dbReference type="ARBA" id="ARBA00060827"/>
    </source>
</evidence>
<keyword evidence="8 17" id="KW-0418">Kinase</keyword>
<dbReference type="RefSeq" id="XP_032830775.1">
    <property type="nucleotide sequence ID" value="XM_032974884.1"/>
</dbReference>
<keyword evidence="16" id="KW-1185">Reference proteome</keyword>
<dbReference type="GO" id="GO:0043065">
    <property type="term" value="P:positive regulation of apoptotic process"/>
    <property type="evidence" value="ECO:0007669"/>
    <property type="project" value="TreeGrafter"/>
</dbReference>
<sequence>MGCRVPISADDSEARDAMAEFCRLKVEDFYDIHGVLGSGQFAVVKKCCEKKSGLEFAAKFIKKRRSRSSRRGVVPEDIKREVSILRELRHPNIISLHEVYENDTDVTLILELVSGGELFDFLAHKESLSEDEATEFLKQILDGVSYLHCRRIAHFDLKPENIMLLENRAPKAHVKIIDFGLAQSIVDGVEFRHIFGTPEFVAPEIVNYEPLGVQADMWSIGVMTYILLSGASPFLGDTKEETLSNISAVEYKFDEEYFKQTSALAKNFIQRLLLKSPKERMNVEEAIHHPWIKPKDKHQLLHRKLSFINLENLKSFNARRKWRLSLRVVRLCNQLSRAHMPKAGTEQNHASCTTHMVDSDCASGDEDGLTMALDRLPRETRAVHMDACDEAGAQPSLNGAR</sequence>
<evidence type="ECO:0000256" key="4">
    <source>
        <dbReference type="ARBA" id="ARBA00022553"/>
    </source>
</evidence>
<reference evidence="16" key="2">
    <citation type="submission" date="2025-05" db="UniProtKB">
        <authorList>
            <consortium name="RefSeq"/>
        </authorList>
    </citation>
    <scope>NUCLEOTIDE SEQUENCE [LARGE SCALE GENOMIC DNA]</scope>
</reference>
<evidence type="ECO:0000313" key="18">
    <source>
        <dbReference type="RefSeq" id="XP_032830861.1"/>
    </source>
</evidence>
<keyword evidence="6" id="KW-0053">Apoptosis</keyword>
<keyword evidence="7 13" id="KW-0547">Nucleotide-binding</keyword>
<evidence type="ECO:0000256" key="14">
    <source>
        <dbReference type="RuleBase" id="RU000304"/>
    </source>
</evidence>